<dbReference type="GeneID" id="17699656"/>
<dbReference type="OrthoDB" id="5039at10239"/>
<sequence length="267" mass="30542">MPKLTPRPGAKILTLDIETAPILAYVWRTWKENVGLNQISYDWYILSFAAKWLGQKKVMYHSQQNAKNVEDDKGLLLKLHALLDEADIVVAHNGRRFDCKKINARFLQHGLPPPSPYEIVDTLDVAKAHFAFTSNRLAYLTDTLCTEKKLAHAKFPGFELWAQCLKGNPAAWKEMEVYNKQDVISLEELYLKLRSWMVGHPNVAAIHGDLSEEQCPKCGSANVIQKGFRYTKQGGAYLRYQCKDCGGWSRGRFVQQSRSQRRKMLVN</sequence>
<dbReference type="RefSeq" id="YP_008853917.1">
    <property type="nucleotide sequence ID" value="NC_022917.1"/>
</dbReference>
<protein>
    <recommendedName>
        <fullName evidence="1">YprB ribonuclease H-like domain-containing protein</fullName>
    </recommendedName>
</protein>
<proteinExistence type="predicted"/>
<organism evidence="2 3">
    <name type="scientific">Ralstonia phage RSB3</name>
    <dbReference type="NCBI Taxonomy" id="1402875"/>
    <lineage>
        <taxon>Viruses</taxon>
        <taxon>Duplodnaviria</taxon>
        <taxon>Heunggongvirae</taxon>
        <taxon>Uroviricota</taxon>
        <taxon>Caudoviricetes</taxon>
        <taxon>Autographivirales</taxon>
        <taxon>Autoscriptoviridae</taxon>
        <taxon>Jiaoyazivirus</taxon>
        <taxon>Jiaoyazivirus RSB3</taxon>
    </lineage>
</organism>
<evidence type="ECO:0000313" key="3">
    <source>
        <dbReference type="Proteomes" id="UP000016888"/>
    </source>
</evidence>
<evidence type="ECO:0000259" key="1">
    <source>
        <dbReference type="Pfam" id="PF13482"/>
    </source>
</evidence>
<dbReference type="Gene3D" id="3.30.420.10">
    <property type="entry name" value="Ribonuclease H-like superfamily/Ribonuclease H"/>
    <property type="match status" value="1"/>
</dbReference>
<feature type="domain" description="YprB ribonuclease H-like" evidence="1">
    <location>
        <begin position="49"/>
        <end position="193"/>
    </location>
</feature>
<name>U3TJZ9_9CAUD</name>
<dbReference type="InterPro" id="IPR012337">
    <property type="entry name" value="RNaseH-like_sf"/>
</dbReference>
<reference evidence="2 3" key="1">
    <citation type="submission" date="2013-09" db="EMBL/GenBank/DDBJ databases">
        <title>Genomic characterization of Ralstonia solanacearum phage phiRSB3.</title>
        <authorList>
            <person name="Kawasaki T."/>
            <person name="Matsunami M."/>
            <person name="Fujie M."/>
            <person name="Yamada T."/>
        </authorList>
    </citation>
    <scope>NUCLEOTIDE SEQUENCE [LARGE SCALE GENOMIC DNA]</scope>
</reference>
<dbReference type="EMBL" id="AB854109">
    <property type="protein sequence ID" value="BAN92340.1"/>
    <property type="molecule type" value="Genomic_DNA"/>
</dbReference>
<dbReference type="KEGG" id="vg:17699656"/>
<dbReference type="Pfam" id="PF13482">
    <property type="entry name" value="RNase_H_2"/>
    <property type="match status" value="1"/>
</dbReference>
<dbReference type="GO" id="GO:0003676">
    <property type="term" value="F:nucleic acid binding"/>
    <property type="evidence" value="ECO:0007669"/>
    <property type="project" value="InterPro"/>
</dbReference>
<keyword evidence="3" id="KW-1185">Reference proteome</keyword>
<accession>U3TJZ9</accession>
<dbReference type="SUPFAM" id="SSF53098">
    <property type="entry name" value="Ribonuclease H-like"/>
    <property type="match status" value="1"/>
</dbReference>
<dbReference type="InterPro" id="IPR038720">
    <property type="entry name" value="YprB_RNase_H-like_dom"/>
</dbReference>
<dbReference type="Proteomes" id="UP000016888">
    <property type="component" value="Segment"/>
</dbReference>
<evidence type="ECO:0000313" key="2">
    <source>
        <dbReference type="EMBL" id="BAN92340.1"/>
    </source>
</evidence>
<dbReference type="InterPro" id="IPR036397">
    <property type="entry name" value="RNaseH_sf"/>
</dbReference>